<dbReference type="PANTHER" id="PTHR10920">
    <property type="entry name" value="RIBOSOMAL RNA METHYLTRANSFERASE"/>
    <property type="match status" value="1"/>
</dbReference>
<evidence type="ECO:0000256" key="7">
    <source>
        <dbReference type="SAM" id="MobiDB-lite"/>
    </source>
</evidence>
<feature type="domain" description="Ribosomal RNA methyltransferase FtsJ" evidence="8">
    <location>
        <begin position="81"/>
        <end position="163"/>
    </location>
</feature>
<dbReference type="Pfam" id="PF01728">
    <property type="entry name" value="FtsJ"/>
    <property type="match status" value="1"/>
</dbReference>
<dbReference type="PANTHER" id="PTHR10920:SF18">
    <property type="entry name" value="RRNA METHYLTRANSFERASE 2, MITOCHONDRIAL"/>
    <property type="match status" value="1"/>
</dbReference>
<comment type="caution">
    <text evidence="9">The sequence shown here is derived from an EMBL/GenBank/DDBJ whole genome shotgun (WGS) entry which is preliminary data.</text>
</comment>
<feature type="region of interest" description="Disordered" evidence="7">
    <location>
        <begin position="38"/>
        <end position="67"/>
    </location>
</feature>
<evidence type="ECO:0000256" key="3">
    <source>
        <dbReference type="ARBA" id="ARBA00022603"/>
    </source>
</evidence>
<dbReference type="GO" id="GO:0005739">
    <property type="term" value="C:mitochondrion"/>
    <property type="evidence" value="ECO:0007669"/>
    <property type="project" value="TreeGrafter"/>
</dbReference>
<comment type="similarity">
    <text evidence="1">Belongs to the class I-like SAM-binding methyltransferase superfamily. RNA methyltransferase RlmE family.</text>
</comment>
<name>A0AA40DHF3_9PEZI</name>
<keyword evidence="2" id="KW-0698">rRNA processing</keyword>
<feature type="region of interest" description="Disordered" evidence="7">
    <location>
        <begin position="204"/>
        <end position="228"/>
    </location>
</feature>
<evidence type="ECO:0000256" key="1">
    <source>
        <dbReference type="ARBA" id="ARBA00009258"/>
    </source>
</evidence>
<evidence type="ECO:0000256" key="6">
    <source>
        <dbReference type="ARBA" id="ARBA00041184"/>
    </source>
</evidence>
<evidence type="ECO:0000256" key="2">
    <source>
        <dbReference type="ARBA" id="ARBA00022552"/>
    </source>
</evidence>
<evidence type="ECO:0000259" key="8">
    <source>
        <dbReference type="Pfam" id="PF01728"/>
    </source>
</evidence>
<proteinExistence type="inferred from homology"/>
<keyword evidence="10" id="KW-1185">Reference proteome</keyword>
<evidence type="ECO:0000256" key="4">
    <source>
        <dbReference type="ARBA" id="ARBA00022679"/>
    </source>
</evidence>
<dbReference type="Gene3D" id="3.40.50.150">
    <property type="entry name" value="Vaccinia Virus protein VP39"/>
    <property type="match status" value="1"/>
</dbReference>
<dbReference type="InterPro" id="IPR050082">
    <property type="entry name" value="RNA_methyltr_RlmE"/>
</dbReference>
<evidence type="ECO:0000313" key="10">
    <source>
        <dbReference type="Proteomes" id="UP001172159"/>
    </source>
</evidence>
<evidence type="ECO:0000256" key="5">
    <source>
        <dbReference type="ARBA" id="ARBA00022691"/>
    </source>
</evidence>
<organism evidence="9 10">
    <name type="scientific">Apiosordaria backusii</name>
    <dbReference type="NCBI Taxonomy" id="314023"/>
    <lineage>
        <taxon>Eukaryota</taxon>
        <taxon>Fungi</taxon>
        <taxon>Dikarya</taxon>
        <taxon>Ascomycota</taxon>
        <taxon>Pezizomycotina</taxon>
        <taxon>Sordariomycetes</taxon>
        <taxon>Sordariomycetidae</taxon>
        <taxon>Sordariales</taxon>
        <taxon>Lasiosphaeriaceae</taxon>
        <taxon>Apiosordaria</taxon>
    </lineage>
</organism>
<gene>
    <name evidence="9" type="ORF">B0T21DRAFT_113521</name>
</gene>
<evidence type="ECO:0000313" key="9">
    <source>
        <dbReference type="EMBL" id="KAK0701496.1"/>
    </source>
</evidence>
<accession>A0AA40DHF3</accession>
<keyword evidence="4" id="KW-0808">Transferase</keyword>
<dbReference type="InterPro" id="IPR029063">
    <property type="entry name" value="SAM-dependent_MTases_sf"/>
</dbReference>
<dbReference type="InterPro" id="IPR002877">
    <property type="entry name" value="RNA_MeTrfase_FtsJ_dom"/>
</dbReference>
<dbReference type="AlphaFoldDB" id="A0AA40DHF3"/>
<protein>
    <recommendedName>
        <fullName evidence="6">rRNA methyltransferase 2, mitochondrial</fullName>
    </recommendedName>
</protein>
<sequence length="228" mass="25679">MSTPCLRAPFRLAVRPVNRTLSLSSSLSPPSCLFITPSSTSPSSSCPRLQQQTRPASSNNRWKQRQSSDVFARAAKVKGLKSRAAFKLLELDEKYSLFQRNKHQIVVDLGYAPGSWSQIALDRTSPNGTVIGIDLLPAQPPRGVSAIQGNFLNRKVQEMCKSFVVEADKKRRERRRLGGEGEEGEDEVVERRSYIDLERRAVAEEEELEKEGEEKRENLRLVDVSHQT</sequence>
<keyword evidence="5" id="KW-0949">S-adenosyl-L-methionine</keyword>
<dbReference type="GO" id="GO:0008650">
    <property type="term" value="F:rRNA (uridine-2'-O-)-methyltransferase activity"/>
    <property type="evidence" value="ECO:0007669"/>
    <property type="project" value="TreeGrafter"/>
</dbReference>
<dbReference type="SUPFAM" id="SSF53335">
    <property type="entry name" value="S-adenosyl-L-methionine-dependent methyltransferases"/>
    <property type="match status" value="1"/>
</dbReference>
<dbReference type="Proteomes" id="UP001172159">
    <property type="component" value="Unassembled WGS sequence"/>
</dbReference>
<keyword evidence="3 9" id="KW-0489">Methyltransferase</keyword>
<reference evidence="9" key="1">
    <citation type="submission" date="2023-06" db="EMBL/GenBank/DDBJ databases">
        <title>Genome-scale phylogeny and comparative genomics of the fungal order Sordariales.</title>
        <authorList>
            <consortium name="Lawrence Berkeley National Laboratory"/>
            <person name="Hensen N."/>
            <person name="Bonometti L."/>
            <person name="Westerberg I."/>
            <person name="Brannstrom I.O."/>
            <person name="Guillou S."/>
            <person name="Cros-Aarteil S."/>
            <person name="Calhoun S."/>
            <person name="Haridas S."/>
            <person name="Kuo A."/>
            <person name="Mondo S."/>
            <person name="Pangilinan J."/>
            <person name="Riley R."/>
            <person name="Labutti K."/>
            <person name="Andreopoulos B."/>
            <person name="Lipzen A."/>
            <person name="Chen C."/>
            <person name="Yanf M."/>
            <person name="Daum C."/>
            <person name="Ng V."/>
            <person name="Clum A."/>
            <person name="Steindorff A."/>
            <person name="Ohm R."/>
            <person name="Martin F."/>
            <person name="Silar P."/>
            <person name="Natvig D."/>
            <person name="Lalanne C."/>
            <person name="Gautier V."/>
            <person name="Ament-Velasquez S.L."/>
            <person name="Kruys A."/>
            <person name="Hutchinson M.I."/>
            <person name="Powell A.J."/>
            <person name="Barry K."/>
            <person name="Miller A.N."/>
            <person name="Grigoriev I.V."/>
            <person name="Debuchy R."/>
            <person name="Gladieux P."/>
            <person name="Thoren M.H."/>
            <person name="Johannesson H."/>
        </authorList>
    </citation>
    <scope>NUCLEOTIDE SEQUENCE</scope>
    <source>
        <strain evidence="9">CBS 540.89</strain>
    </source>
</reference>
<dbReference type="EMBL" id="JAUKTV010000027">
    <property type="protein sequence ID" value="KAK0701496.1"/>
    <property type="molecule type" value="Genomic_DNA"/>
</dbReference>
<feature type="compositionally biased region" description="Polar residues" evidence="7">
    <location>
        <begin position="46"/>
        <end position="67"/>
    </location>
</feature>